<name>A0A9Q1CU51_HOLLE</name>
<dbReference type="InterPro" id="IPR000483">
    <property type="entry name" value="Cys-rich_flank_reg_C"/>
</dbReference>
<dbReference type="Gene3D" id="3.80.10.10">
    <property type="entry name" value="Ribonuclease Inhibitor"/>
    <property type="match status" value="2"/>
</dbReference>
<proteinExistence type="predicted"/>
<evidence type="ECO:0000256" key="3">
    <source>
        <dbReference type="ARBA" id="ARBA00022737"/>
    </source>
</evidence>
<dbReference type="AlphaFoldDB" id="A0A9Q1CU51"/>
<dbReference type="EMBL" id="JAIZAY010000001">
    <property type="protein sequence ID" value="KAJ8050769.1"/>
    <property type="molecule type" value="Genomic_DNA"/>
</dbReference>
<feature type="transmembrane region" description="Helical" evidence="4">
    <location>
        <begin position="428"/>
        <end position="449"/>
    </location>
</feature>
<dbReference type="SMART" id="SM00365">
    <property type="entry name" value="LRR_SD22"/>
    <property type="match status" value="5"/>
</dbReference>
<keyword evidence="4" id="KW-1133">Transmembrane helix</keyword>
<accession>A0A9Q1CU51</accession>
<evidence type="ECO:0000256" key="1">
    <source>
        <dbReference type="ARBA" id="ARBA00022614"/>
    </source>
</evidence>
<reference evidence="6" key="1">
    <citation type="submission" date="2021-10" db="EMBL/GenBank/DDBJ databases">
        <title>Tropical sea cucumber genome reveals ecological adaptation and Cuvierian tubules defense mechanism.</title>
        <authorList>
            <person name="Chen T."/>
        </authorList>
    </citation>
    <scope>NUCLEOTIDE SEQUENCE</scope>
    <source>
        <strain evidence="6">Nanhai2018</strain>
        <tissue evidence="6">Muscle</tissue>
    </source>
</reference>
<dbReference type="SMART" id="SM00082">
    <property type="entry name" value="LRRCT"/>
    <property type="match status" value="1"/>
</dbReference>
<evidence type="ECO:0000313" key="6">
    <source>
        <dbReference type="EMBL" id="KAJ8050769.1"/>
    </source>
</evidence>
<dbReference type="InterPro" id="IPR001611">
    <property type="entry name" value="Leu-rich_rpt"/>
</dbReference>
<dbReference type="GO" id="GO:0005886">
    <property type="term" value="C:plasma membrane"/>
    <property type="evidence" value="ECO:0007669"/>
    <property type="project" value="TreeGrafter"/>
</dbReference>
<feature type="domain" description="LRRCT" evidence="5">
    <location>
        <begin position="342"/>
        <end position="391"/>
    </location>
</feature>
<dbReference type="SMART" id="SM00369">
    <property type="entry name" value="LRR_TYP"/>
    <property type="match status" value="8"/>
</dbReference>
<organism evidence="6 7">
    <name type="scientific">Holothuria leucospilota</name>
    <name type="common">Black long sea cucumber</name>
    <name type="synonym">Mertensiothuria leucospilota</name>
    <dbReference type="NCBI Taxonomy" id="206669"/>
    <lineage>
        <taxon>Eukaryota</taxon>
        <taxon>Metazoa</taxon>
        <taxon>Echinodermata</taxon>
        <taxon>Eleutherozoa</taxon>
        <taxon>Echinozoa</taxon>
        <taxon>Holothuroidea</taxon>
        <taxon>Aspidochirotacea</taxon>
        <taxon>Aspidochirotida</taxon>
        <taxon>Holothuriidae</taxon>
        <taxon>Holothuria</taxon>
    </lineage>
</organism>
<dbReference type="PROSITE" id="PS51450">
    <property type="entry name" value="LRR"/>
    <property type="match status" value="2"/>
</dbReference>
<dbReference type="PANTHER" id="PTHR24369:SF210">
    <property type="entry name" value="CHAOPTIN-RELATED"/>
    <property type="match status" value="1"/>
</dbReference>
<dbReference type="InterPro" id="IPR003591">
    <property type="entry name" value="Leu-rich_rpt_typical-subtyp"/>
</dbReference>
<protein>
    <submittedName>
        <fullName evidence="6">Platelet glycoprotein V</fullName>
    </submittedName>
</protein>
<keyword evidence="3" id="KW-0677">Repeat</keyword>
<sequence>MNLTSADELGDEIPQSVADILIAHSNTSFIKNGNWSFLSNLTELKRLTFVNNGIRDMSEFKPSYVKNLANLDYLTIDRNNLNIFPVEKFTELKRLVYLCLICNQLQTLGEVQWNLPLLESLIVSSNQITGVRAKQLNGLVSLRRLDMSNNRITYFSLKVLDSLPKLKFLDLSDNRLFYLSEYNVVHKNLQSVRLRNNLFEFLDPLAFNGLMVLQNIIAAENYIKEPPHTRSDKNLTSVSNLSFLKNKIEKLSPLFFDNFPGTYHISLSKNKIRHIANDTFRRVTNLGILCMDYNEIETIPHNLFQHLHHLSFIYLANNRIKILAPGILKGLPKFTEVFLLDNPIVCNCSNVPLAKWLDGSMTLSKYYPRCQYPESLENQTLSFAVLPSNCSDHQVIKESPVVSVHDATVTAQTTHDPTKLTFLFELKYIAAVFALLLACHCVLCLKAAILRDSV</sequence>
<keyword evidence="1" id="KW-0433">Leucine-rich repeat</keyword>
<keyword evidence="7" id="KW-1185">Reference proteome</keyword>
<dbReference type="OrthoDB" id="6363818at2759"/>
<keyword evidence="4" id="KW-0812">Transmembrane</keyword>
<evidence type="ECO:0000313" key="7">
    <source>
        <dbReference type="Proteomes" id="UP001152320"/>
    </source>
</evidence>
<keyword evidence="4" id="KW-0472">Membrane</keyword>
<evidence type="ECO:0000256" key="4">
    <source>
        <dbReference type="SAM" id="Phobius"/>
    </source>
</evidence>
<keyword evidence="2" id="KW-0732">Signal</keyword>
<dbReference type="Proteomes" id="UP001152320">
    <property type="component" value="Chromosome 1"/>
</dbReference>
<gene>
    <name evidence="6" type="ORF">HOLleu_04094</name>
</gene>
<evidence type="ECO:0000259" key="5">
    <source>
        <dbReference type="SMART" id="SM00082"/>
    </source>
</evidence>
<dbReference type="Pfam" id="PF13855">
    <property type="entry name" value="LRR_8"/>
    <property type="match status" value="2"/>
</dbReference>
<comment type="caution">
    <text evidence="6">The sequence shown here is derived from an EMBL/GenBank/DDBJ whole genome shotgun (WGS) entry which is preliminary data.</text>
</comment>
<evidence type="ECO:0000256" key="2">
    <source>
        <dbReference type="ARBA" id="ARBA00022729"/>
    </source>
</evidence>
<dbReference type="PANTHER" id="PTHR24369">
    <property type="entry name" value="ANTIGEN BSP, PUTATIVE-RELATED"/>
    <property type="match status" value="1"/>
</dbReference>
<dbReference type="SUPFAM" id="SSF52058">
    <property type="entry name" value="L domain-like"/>
    <property type="match status" value="1"/>
</dbReference>
<dbReference type="InterPro" id="IPR050541">
    <property type="entry name" value="LRR_TM_domain-containing"/>
</dbReference>
<dbReference type="InterPro" id="IPR032675">
    <property type="entry name" value="LRR_dom_sf"/>
</dbReference>